<keyword evidence="5 6" id="KW-0472">Membrane</keyword>
<feature type="transmembrane region" description="Helical" evidence="6">
    <location>
        <begin position="37"/>
        <end position="58"/>
    </location>
</feature>
<feature type="transmembrane region" description="Helical" evidence="6">
    <location>
        <begin position="182"/>
        <end position="203"/>
    </location>
</feature>
<evidence type="ECO:0000256" key="4">
    <source>
        <dbReference type="ARBA" id="ARBA00022989"/>
    </source>
</evidence>
<gene>
    <name evidence="8" type="ORF">K1W69_06885</name>
</gene>
<dbReference type="InterPro" id="IPR037185">
    <property type="entry name" value="EmrE-like"/>
</dbReference>
<dbReference type="Pfam" id="PF05653">
    <property type="entry name" value="Mg_trans_NIPA"/>
    <property type="match status" value="1"/>
</dbReference>
<reference evidence="8" key="1">
    <citation type="submission" date="2021-08" db="EMBL/GenBank/DDBJ databases">
        <title>Hoeflea bacterium WL0058 sp. nov., isolated from the sediment.</title>
        <authorList>
            <person name="Wang L."/>
            <person name="Zhang D."/>
        </authorList>
    </citation>
    <scope>NUCLEOTIDE SEQUENCE</scope>
    <source>
        <strain evidence="8">WL0058</strain>
    </source>
</reference>
<feature type="transmembrane region" description="Helical" evidence="6">
    <location>
        <begin position="126"/>
        <end position="145"/>
    </location>
</feature>
<dbReference type="GO" id="GO:0016020">
    <property type="term" value="C:membrane"/>
    <property type="evidence" value="ECO:0007669"/>
    <property type="project" value="UniProtKB-SubCell"/>
</dbReference>
<keyword evidence="9" id="KW-1185">Reference proteome</keyword>
<dbReference type="GO" id="GO:0015095">
    <property type="term" value="F:magnesium ion transmembrane transporter activity"/>
    <property type="evidence" value="ECO:0007669"/>
    <property type="project" value="InterPro"/>
</dbReference>
<evidence type="ECO:0000256" key="3">
    <source>
        <dbReference type="ARBA" id="ARBA00022692"/>
    </source>
</evidence>
<feature type="transmembrane region" description="Helical" evidence="6">
    <location>
        <begin position="7"/>
        <end position="31"/>
    </location>
</feature>
<feature type="transmembrane region" description="Helical" evidence="6">
    <location>
        <begin position="70"/>
        <end position="88"/>
    </location>
</feature>
<dbReference type="PANTHER" id="PTHR22911">
    <property type="entry name" value="ACYL-MALONYL CONDENSING ENZYME-RELATED"/>
    <property type="match status" value="1"/>
</dbReference>
<feature type="transmembrane region" description="Helical" evidence="6">
    <location>
        <begin position="236"/>
        <end position="258"/>
    </location>
</feature>
<dbReference type="InterPro" id="IPR008521">
    <property type="entry name" value="Mg_trans_NIPA"/>
</dbReference>
<dbReference type="RefSeq" id="WP_220227551.1">
    <property type="nucleotide sequence ID" value="NZ_JAICBX010000001.1"/>
</dbReference>
<comment type="caution">
    <text evidence="8">The sequence shown here is derived from an EMBL/GenBank/DDBJ whole genome shotgun (WGS) entry which is preliminary data.</text>
</comment>
<name>A0AAE3D0P4_9HYPH</name>
<organism evidence="8 9">
    <name type="scientific">Flavimaribacter sediminis</name>
    <dbReference type="NCBI Taxonomy" id="2865987"/>
    <lineage>
        <taxon>Bacteria</taxon>
        <taxon>Pseudomonadati</taxon>
        <taxon>Pseudomonadota</taxon>
        <taxon>Alphaproteobacteria</taxon>
        <taxon>Hyphomicrobiales</taxon>
        <taxon>Rhizobiaceae</taxon>
        <taxon>Flavimaribacter</taxon>
    </lineage>
</organism>
<accession>A0AAE3D0P4</accession>
<dbReference type="SUPFAM" id="SSF103481">
    <property type="entry name" value="Multidrug resistance efflux transporter EmrE"/>
    <property type="match status" value="2"/>
</dbReference>
<feature type="transmembrane region" description="Helical" evidence="6">
    <location>
        <begin position="151"/>
        <end position="170"/>
    </location>
</feature>
<keyword evidence="3 6" id="KW-0812">Transmembrane</keyword>
<evidence type="ECO:0000313" key="9">
    <source>
        <dbReference type="Proteomes" id="UP001196509"/>
    </source>
</evidence>
<dbReference type="EMBL" id="JAICBX010000001">
    <property type="protein sequence ID" value="MBW8636908.1"/>
    <property type="molecule type" value="Genomic_DNA"/>
</dbReference>
<proteinExistence type="inferred from homology"/>
<feature type="transmembrane region" description="Helical" evidence="6">
    <location>
        <begin position="100"/>
        <end position="119"/>
    </location>
</feature>
<feature type="transmembrane region" description="Helical" evidence="6">
    <location>
        <begin position="264"/>
        <end position="284"/>
    </location>
</feature>
<evidence type="ECO:0000256" key="2">
    <source>
        <dbReference type="ARBA" id="ARBA00009853"/>
    </source>
</evidence>
<comment type="similarity">
    <text evidence="2">Belongs to the drug/metabolite transporter (DMT) superfamily. 10 TMS drug/metabolite exporter (DME) (TC 2.A.7.3) family.</text>
</comment>
<feature type="domain" description="EamA" evidence="7">
    <location>
        <begin position="9"/>
        <end position="141"/>
    </location>
</feature>
<evidence type="ECO:0000256" key="1">
    <source>
        <dbReference type="ARBA" id="ARBA00004141"/>
    </source>
</evidence>
<protein>
    <submittedName>
        <fullName evidence="8">DMT family transporter</fullName>
    </submittedName>
</protein>
<evidence type="ECO:0000313" key="8">
    <source>
        <dbReference type="EMBL" id="MBW8636908.1"/>
    </source>
</evidence>
<dbReference type="AlphaFoldDB" id="A0AAE3D0P4"/>
<comment type="subcellular location">
    <subcellularLocation>
        <location evidence="1">Membrane</location>
        <topology evidence="1">Multi-pass membrane protein</topology>
    </subcellularLocation>
</comment>
<sequence>MAETERPLLGAGMFVLANAVFALAGLFVQFASTQVSSWTTVFSGFLFGGIFIIPFVLIRRRGSSFASPNLALLVVRGIVSVAQIGMLFKAVASISLLETMLFRETAPFWIPLLSSIFLGEAMPRRIWPVLLCGFVGVALVLHPNIATLNAGYLYGLAAGLLFAVQVLLTRRLNKLGEPQDRILLYIFAIGILGTFIPAAQTYVTPDYTTIVQLFIAGLFLIISTTLLVFSTAHAPAWLIAPLGYSAVVFSALIDWLVLDKVPNLVSSVGMLLVIVSGVLTLRFASYRNRIEPVMTAKERSS</sequence>
<dbReference type="Pfam" id="PF00892">
    <property type="entry name" value="EamA"/>
    <property type="match status" value="1"/>
</dbReference>
<evidence type="ECO:0000259" key="7">
    <source>
        <dbReference type="Pfam" id="PF00892"/>
    </source>
</evidence>
<feature type="transmembrane region" description="Helical" evidence="6">
    <location>
        <begin position="209"/>
        <end position="229"/>
    </location>
</feature>
<evidence type="ECO:0000256" key="5">
    <source>
        <dbReference type="ARBA" id="ARBA00023136"/>
    </source>
</evidence>
<dbReference type="Proteomes" id="UP001196509">
    <property type="component" value="Unassembled WGS sequence"/>
</dbReference>
<evidence type="ECO:0000256" key="6">
    <source>
        <dbReference type="SAM" id="Phobius"/>
    </source>
</evidence>
<keyword evidence="4 6" id="KW-1133">Transmembrane helix</keyword>
<dbReference type="PANTHER" id="PTHR22911:SF6">
    <property type="entry name" value="SOLUTE CARRIER FAMILY 35 MEMBER G1"/>
    <property type="match status" value="1"/>
</dbReference>
<dbReference type="InterPro" id="IPR000620">
    <property type="entry name" value="EamA_dom"/>
</dbReference>